<sequence length="62" mass="7247">MKWFIGEFFAMDIAAMTASDWLATCMSVLLAIAIGITYYRVFHPRYKAELESHRHHLMHDDS</sequence>
<protein>
    <submittedName>
        <fullName evidence="2">Uncharacterized protein</fullName>
    </submittedName>
</protein>
<gene>
    <name evidence="2" type="ORF">GCM10007891_10520</name>
</gene>
<keyword evidence="1" id="KW-0812">Transmembrane</keyword>
<feature type="transmembrane region" description="Helical" evidence="1">
    <location>
        <begin position="21"/>
        <end position="39"/>
    </location>
</feature>
<dbReference type="EMBL" id="BSND01000004">
    <property type="protein sequence ID" value="GLP99198.1"/>
    <property type="molecule type" value="Genomic_DNA"/>
</dbReference>
<proteinExistence type="predicted"/>
<dbReference type="Proteomes" id="UP001161423">
    <property type="component" value="Unassembled WGS sequence"/>
</dbReference>
<evidence type="ECO:0000256" key="1">
    <source>
        <dbReference type="SAM" id="Phobius"/>
    </source>
</evidence>
<evidence type="ECO:0000313" key="3">
    <source>
        <dbReference type="Proteomes" id="UP001161423"/>
    </source>
</evidence>
<evidence type="ECO:0000313" key="2">
    <source>
        <dbReference type="EMBL" id="GLP99198.1"/>
    </source>
</evidence>
<name>A0ABQ5TVH7_9GAMM</name>
<reference evidence="2" key="1">
    <citation type="journal article" date="2014" name="Int. J. Syst. Evol. Microbiol.">
        <title>Complete genome of a new Firmicutes species belonging to the dominant human colonic microbiota ('Ruminococcus bicirculans') reveals two chromosomes and a selective capacity to utilize plant glucans.</title>
        <authorList>
            <consortium name="NISC Comparative Sequencing Program"/>
            <person name="Wegmann U."/>
            <person name="Louis P."/>
            <person name="Goesmann A."/>
            <person name="Henrissat B."/>
            <person name="Duncan S.H."/>
            <person name="Flint H.J."/>
        </authorList>
    </citation>
    <scope>NUCLEOTIDE SEQUENCE</scope>
    <source>
        <strain evidence="2">NBRC 102424</strain>
    </source>
</reference>
<comment type="caution">
    <text evidence="2">The sequence shown here is derived from an EMBL/GenBank/DDBJ whole genome shotgun (WGS) entry which is preliminary data.</text>
</comment>
<reference evidence="2" key="2">
    <citation type="submission" date="2023-01" db="EMBL/GenBank/DDBJ databases">
        <title>Draft genome sequence of Methylophaga thalassica strain NBRC 102424.</title>
        <authorList>
            <person name="Sun Q."/>
            <person name="Mori K."/>
        </authorList>
    </citation>
    <scope>NUCLEOTIDE SEQUENCE</scope>
    <source>
        <strain evidence="2">NBRC 102424</strain>
    </source>
</reference>
<accession>A0ABQ5TVH7</accession>
<organism evidence="2 3">
    <name type="scientific">Methylophaga thalassica</name>
    <dbReference type="NCBI Taxonomy" id="40223"/>
    <lineage>
        <taxon>Bacteria</taxon>
        <taxon>Pseudomonadati</taxon>
        <taxon>Pseudomonadota</taxon>
        <taxon>Gammaproteobacteria</taxon>
        <taxon>Thiotrichales</taxon>
        <taxon>Piscirickettsiaceae</taxon>
        <taxon>Methylophaga</taxon>
    </lineage>
</organism>
<keyword evidence="1" id="KW-1133">Transmembrane helix</keyword>
<dbReference type="RefSeq" id="WP_273180360.1">
    <property type="nucleotide sequence ID" value="NZ_BSND01000004.1"/>
</dbReference>
<keyword evidence="3" id="KW-1185">Reference proteome</keyword>
<keyword evidence="1" id="KW-0472">Membrane</keyword>